<evidence type="ECO:0000313" key="3">
    <source>
        <dbReference type="Proteomes" id="UP000516428"/>
    </source>
</evidence>
<dbReference type="AlphaFoldDB" id="A0A7H1BGU3"/>
<reference evidence="2 3" key="1">
    <citation type="submission" date="2020-09" db="EMBL/GenBank/DDBJ databases">
        <title>A novel species.</title>
        <authorList>
            <person name="Gao J."/>
        </authorList>
    </citation>
    <scope>NUCLEOTIDE SEQUENCE [LARGE SCALE GENOMIC DNA]</scope>
    <source>
        <strain evidence="2 3">CRXT-Y-14</strain>
    </source>
</reference>
<dbReference type="EMBL" id="CP061281">
    <property type="protein sequence ID" value="QNS07948.1"/>
    <property type="molecule type" value="Genomic_DNA"/>
</dbReference>
<dbReference type="InterPro" id="IPR017853">
    <property type="entry name" value="GH"/>
</dbReference>
<dbReference type="RefSeq" id="WP_188340609.1">
    <property type="nucleotide sequence ID" value="NZ_CP061281.1"/>
</dbReference>
<protein>
    <submittedName>
        <fullName evidence="2">DUF1906 domain-containing protein</fullName>
    </submittedName>
</protein>
<dbReference type="NCBIfam" id="NF040603">
    <property type="entry name" value="choice_anch_P"/>
    <property type="match status" value="1"/>
</dbReference>
<dbReference type="Gene3D" id="3.20.20.80">
    <property type="entry name" value="Glycosidases"/>
    <property type="match status" value="1"/>
</dbReference>
<dbReference type="Proteomes" id="UP000516428">
    <property type="component" value="Chromosome"/>
</dbReference>
<dbReference type="GO" id="GO:0005975">
    <property type="term" value="P:carbohydrate metabolic process"/>
    <property type="evidence" value="ECO:0007669"/>
    <property type="project" value="UniProtKB-ARBA"/>
</dbReference>
<sequence length="662" mass="67903">MPATDQVTYQGRTFTVPESWDVIDLDRHPDTCVRFDRHAVYLGTPGARQDCPAKALGRTEAMLVQPAGRTREGAASTTRVTRDTTDHSYRATAPGLEITATYSGDRKDVERVLGSAGLPVSEARTVRSTGTAGKTAAAAALPEDSTSFQGKGFDRCAAPSAAQMQAWKGASPYGAVGVYIGGVNAGCGVTVDEGWMRAQYDAGWKYFPIYVGPQASADAGSCNGTCDVIDDPVADGAASARDAVQAAGALGLPAGSVLYYNMEHYDGEHGAVVTAFLESWTRTVHELGYRSGAYGSLSSLITDLVDAAQGGGYLAPDVIDFAKWDDNATTDEPRIPAALWADHQRIKQYSGDLTQSYGGVSLNIDANLLDVGAGAPQPPVQKDTQLAYTGAKTVSNGSPAELAATLTEKDGGAPVTGREVALTLGAGDAAQKCAAKTDDQGRAACTIASVQQPLNADATVPVTAEFAGDDAYKASKAEAAVSLQYVTGRAFGLSANVPLPLLSVKVDPTPDTGEVRTAAAVTKAPPCTASVSTLVLSAEALCAKVDAKTGPSTATATASVSKARVGIAGLPVVEVSGLTATATSSCTRQTGSTSLTLKIAGAVVDVPDTPDHTIDLGLARLVVNEQKKTADGIEVTAVHLTSATGIDVTIGAARSAAHNCAD</sequence>
<proteinExistence type="predicted"/>
<dbReference type="Pfam" id="PF08924">
    <property type="entry name" value="Rv2525c_GlyHyd-like"/>
    <property type="match status" value="1"/>
</dbReference>
<dbReference type="InterPro" id="IPR013783">
    <property type="entry name" value="Ig-like_fold"/>
</dbReference>
<evidence type="ECO:0000313" key="2">
    <source>
        <dbReference type="EMBL" id="QNS07948.1"/>
    </source>
</evidence>
<evidence type="ECO:0000259" key="1">
    <source>
        <dbReference type="Pfam" id="PF08924"/>
    </source>
</evidence>
<dbReference type="SUPFAM" id="SSF51445">
    <property type="entry name" value="(Trans)glycosidases"/>
    <property type="match status" value="1"/>
</dbReference>
<dbReference type="InterPro" id="IPR015020">
    <property type="entry name" value="Rv2525c-like_Glyco_Hydro-like"/>
</dbReference>
<gene>
    <name evidence="2" type="ORF">IAG42_32950</name>
</gene>
<keyword evidence="3" id="KW-1185">Reference proteome</keyword>
<dbReference type="KEGG" id="sxn:IAG42_32950"/>
<feature type="domain" description="Rv2525c-like glycoside hydrolase-like" evidence="1">
    <location>
        <begin position="165"/>
        <end position="367"/>
    </location>
</feature>
<organism evidence="2 3">
    <name type="scientific">Streptomyces xanthii</name>
    <dbReference type="NCBI Taxonomy" id="2768069"/>
    <lineage>
        <taxon>Bacteria</taxon>
        <taxon>Bacillati</taxon>
        <taxon>Actinomycetota</taxon>
        <taxon>Actinomycetes</taxon>
        <taxon>Kitasatosporales</taxon>
        <taxon>Streptomycetaceae</taxon>
        <taxon>Streptomyces</taxon>
    </lineage>
</organism>
<dbReference type="Gene3D" id="2.60.40.10">
    <property type="entry name" value="Immunoglobulins"/>
    <property type="match status" value="1"/>
</dbReference>
<name>A0A7H1BGU3_9ACTN</name>
<accession>A0A7H1BGU3</accession>